<dbReference type="GO" id="GO:0008137">
    <property type="term" value="F:NADH dehydrogenase (ubiquinone) activity"/>
    <property type="evidence" value="ECO:0007669"/>
    <property type="project" value="UniProtKB-EC"/>
</dbReference>
<dbReference type="InterPro" id="IPR010933">
    <property type="entry name" value="NADH_DH_su2_C"/>
</dbReference>
<evidence type="ECO:0000256" key="10">
    <source>
        <dbReference type="ARBA" id="ARBA00022982"/>
    </source>
</evidence>
<keyword evidence="6 17" id="KW-0679">Respiratory chain</keyword>
<dbReference type="EMBL" id="LC074360">
    <property type="protein sequence ID" value="BAS25613.1"/>
    <property type="molecule type" value="Genomic_DNA"/>
</dbReference>
<evidence type="ECO:0000256" key="13">
    <source>
        <dbReference type="ARBA" id="ARBA00023075"/>
    </source>
</evidence>
<evidence type="ECO:0000256" key="16">
    <source>
        <dbReference type="ARBA" id="ARBA00049551"/>
    </source>
</evidence>
<dbReference type="GO" id="GO:0006120">
    <property type="term" value="P:mitochondrial electron transport, NADH to ubiquinone"/>
    <property type="evidence" value="ECO:0007669"/>
    <property type="project" value="InterPro"/>
</dbReference>
<evidence type="ECO:0000256" key="11">
    <source>
        <dbReference type="ARBA" id="ARBA00022989"/>
    </source>
</evidence>
<dbReference type="CTD" id="4536"/>
<evidence type="ECO:0000256" key="8">
    <source>
        <dbReference type="ARBA" id="ARBA00022792"/>
    </source>
</evidence>
<feature type="transmembrane region" description="Helical" evidence="17">
    <location>
        <begin position="136"/>
        <end position="167"/>
    </location>
</feature>
<name>A0A0K2SES0_9TELE</name>
<evidence type="ECO:0000256" key="2">
    <source>
        <dbReference type="ARBA" id="ARBA00007012"/>
    </source>
</evidence>
<keyword evidence="7 17" id="KW-0812">Transmembrane</keyword>
<dbReference type="InterPro" id="IPR001750">
    <property type="entry name" value="ND/Mrp_TM"/>
</dbReference>
<dbReference type="Pfam" id="PF00361">
    <property type="entry name" value="Proton_antipo_M"/>
    <property type="match status" value="1"/>
</dbReference>
<feature type="transmembrane region" description="Helical" evidence="17">
    <location>
        <begin position="277"/>
        <end position="305"/>
    </location>
</feature>
<reference evidence="21" key="3">
    <citation type="journal article" date="2019" name="Mitochondrial DNA Part B Resour">
        <title>The complete mitochondrial genome of Hemigrammus bleheri (Characiformes: Hemigrammus) and phylogenetic studies of Characiformes.</title>
        <authorList>
            <person name="Wang Q."/>
            <person name="Miao Z."/>
            <person name="Chen J."/>
            <person name="Huang Y."/>
            <person name="Meng F."/>
            <person name="Zhu K."/>
            <person name="Liu B."/>
            <person name="Liu Y."/>
        </authorList>
    </citation>
    <scope>NUCLEOTIDE SEQUENCE</scope>
</reference>
<dbReference type="InterPro" id="IPR003917">
    <property type="entry name" value="NADH_UbQ_OxRdtase_chain2"/>
</dbReference>
<protein>
    <recommendedName>
        <fullName evidence="4 17">NADH-ubiquinone oxidoreductase chain 2</fullName>
        <ecNumber evidence="3 17">7.1.1.2</ecNumber>
    </recommendedName>
</protein>
<evidence type="ECO:0000256" key="17">
    <source>
        <dbReference type="RuleBase" id="RU003403"/>
    </source>
</evidence>
<reference evidence="20" key="1">
    <citation type="submission" date="2015-08" db="EMBL/GenBank/DDBJ databases">
        <title>Complete DNA Sequence of Pseudomonas syringae pv. actinidiae, the Causal Agent of Kiwifruit Canker Disease.</title>
        <authorList>
            <person name="Rikkerink E.H.A."/>
            <person name="Fineran P.C."/>
        </authorList>
    </citation>
    <scope>NUCLEOTIDE SEQUENCE</scope>
    <source>
        <tissue evidence="20">Fin ray</tissue>
    </source>
</reference>
<dbReference type="RefSeq" id="YP_009166341.1">
    <property type="nucleotide sequence ID" value="NC_027946.1"/>
</dbReference>
<evidence type="ECO:0000256" key="6">
    <source>
        <dbReference type="ARBA" id="ARBA00022660"/>
    </source>
</evidence>
<feature type="transmembrane region" description="Helical" evidence="17">
    <location>
        <begin position="5"/>
        <end position="22"/>
    </location>
</feature>
<evidence type="ECO:0000256" key="4">
    <source>
        <dbReference type="ARBA" id="ARBA00021008"/>
    </source>
</evidence>
<evidence type="ECO:0000313" key="20">
    <source>
        <dbReference type="EMBL" id="BAS25613.1"/>
    </source>
</evidence>
<evidence type="ECO:0000256" key="3">
    <source>
        <dbReference type="ARBA" id="ARBA00012944"/>
    </source>
</evidence>
<dbReference type="EC" id="7.1.1.2" evidence="3 17"/>
<dbReference type="EMBL" id="MK263671">
    <property type="protein sequence ID" value="QIA91275.1"/>
    <property type="molecule type" value="Genomic_DNA"/>
</dbReference>
<evidence type="ECO:0000259" key="18">
    <source>
        <dbReference type="Pfam" id="PF00361"/>
    </source>
</evidence>
<proteinExistence type="inferred from homology"/>
<keyword evidence="10 17" id="KW-0249">Electron transport</keyword>
<reference evidence="21" key="2">
    <citation type="submission" date="2018-12" db="EMBL/GenBank/DDBJ databases">
        <authorList>
            <person name="Fang M."/>
            <person name="Liu Y."/>
        </authorList>
    </citation>
    <scope>NUCLEOTIDE SEQUENCE</scope>
</reference>
<comment type="function">
    <text evidence="17">Core subunit of the mitochondrial membrane respiratory chain NADH dehydrogenase (Complex I) which catalyzes electron transfer from NADH through the respiratory chain, using ubiquinone as an electron acceptor. Essential for the catalytic activity and assembly of complex I.</text>
</comment>
<dbReference type="Pfam" id="PF06444">
    <property type="entry name" value="NADH_dehy_S2_C"/>
    <property type="match status" value="1"/>
</dbReference>
<comment type="catalytic activity">
    <reaction evidence="16 17">
        <text>a ubiquinone + NADH + 5 H(+)(in) = a ubiquinol + NAD(+) + 4 H(+)(out)</text>
        <dbReference type="Rhea" id="RHEA:29091"/>
        <dbReference type="Rhea" id="RHEA-COMP:9565"/>
        <dbReference type="Rhea" id="RHEA-COMP:9566"/>
        <dbReference type="ChEBI" id="CHEBI:15378"/>
        <dbReference type="ChEBI" id="CHEBI:16389"/>
        <dbReference type="ChEBI" id="CHEBI:17976"/>
        <dbReference type="ChEBI" id="CHEBI:57540"/>
        <dbReference type="ChEBI" id="CHEBI:57945"/>
        <dbReference type="EC" id="7.1.1.2"/>
    </reaction>
</comment>
<feature type="domain" description="NADH:quinone oxidoreductase/Mrp antiporter transmembrane" evidence="18">
    <location>
        <begin position="23"/>
        <end position="288"/>
    </location>
</feature>
<evidence type="ECO:0000256" key="12">
    <source>
        <dbReference type="ARBA" id="ARBA00023027"/>
    </source>
</evidence>
<evidence type="ECO:0000256" key="1">
    <source>
        <dbReference type="ARBA" id="ARBA00004448"/>
    </source>
</evidence>
<organism evidence="20">
    <name type="scientific">Petitella bleheri</name>
    <name type="common">rummy-nose tetra</name>
    <dbReference type="NCBI Taxonomy" id="3359282"/>
    <lineage>
        <taxon>Eukaryota</taxon>
        <taxon>Metazoa</taxon>
        <taxon>Chordata</taxon>
        <taxon>Craniata</taxon>
        <taxon>Vertebrata</taxon>
        <taxon>Euteleostomi</taxon>
        <taxon>Actinopterygii</taxon>
        <taxon>Neopterygii</taxon>
        <taxon>Teleostei</taxon>
        <taxon>Ostariophysi</taxon>
        <taxon>Characiformes</taxon>
        <taxon>Characoidei</taxon>
        <taxon>Acestrorhamphidae</taxon>
        <taxon>Megalamphodinae</taxon>
        <taxon>Petitella</taxon>
    </lineage>
</organism>
<evidence type="ECO:0000256" key="9">
    <source>
        <dbReference type="ARBA" id="ARBA00022967"/>
    </source>
</evidence>
<feature type="transmembrane region" description="Helical" evidence="17">
    <location>
        <begin position="92"/>
        <end position="115"/>
    </location>
</feature>
<keyword evidence="15 17" id="KW-0472">Membrane</keyword>
<keyword evidence="9 17" id="KW-1278">Translocase</keyword>
<gene>
    <name evidence="20" type="primary">ND2</name>
</gene>
<keyword evidence="12 17" id="KW-0520">NAD</keyword>
<evidence type="ECO:0000259" key="19">
    <source>
        <dbReference type="Pfam" id="PF06444"/>
    </source>
</evidence>
<evidence type="ECO:0000256" key="5">
    <source>
        <dbReference type="ARBA" id="ARBA00022448"/>
    </source>
</evidence>
<dbReference type="GO" id="GO:0005743">
    <property type="term" value="C:mitochondrial inner membrane"/>
    <property type="evidence" value="ECO:0007669"/>
    <property type="project" value="UniProtKB-SubCell"/>
</dbReference>
<dbReference type="PANTHER" id="PTHR46552">
    <property type="entry name" value="NADH-UBIQUINONE OXIDOREDUCTASE CHAIN 2"/>
    <property type="match status" value="1"/>
</dbReference>
<accession>A0A0K2SES0</accession>
<comment type="subcellular location">
    <subcellularLocation>
        <location evidence="1 17">Mitochondrion inner membrane</location>
        <topology evidence="1 17">Multi-pass membrane protein</topology>
    </subcellularLocation>
</comment>
<feature type="transmembrane region" description="Helical" evidence="17">
    <location>
        <begin position="187"/>
        <end position="217"/>
    </location>
</feature>
<keyword evidence="5" id="KW-0813">Transport</keyword>
<feature type="transmembrane region" description="Helical" evidence="17">
    <location>
        <begin position="57"/>
        <end position="80"/>
    </location>
</feature>
<evidence type="ECO:0000256" key="15">
    <source>
        <dbReference type="ARBA" id="ARBA00023136"/>
    </source>
</evidence>
<dbReference type="PRINTS" id="PR01436">
    <property type="entry name" value="NADHDHGNASE2"/>
</dbReference>
<keyword evidence="11 17" id="KW-1133">Transmembrane helix</keyword>
<sequence length="351" mass="38813">MTQTLYMAFIFSLGLGTTLTFVSNHWLYAWMGVEISTMAMIPLMADNYHPRSTEAMIKYFIIQSVSATMLIFATVINSAIDPQWGVHQITHPLAAVIILLALGMKVGLAPCHMWLPEILQGLKLSSGSNLSTWQKLAPFALMLQMAHIAPHNSLFAAGVLSTLMAGWAGMNQTQIRKILAYSSTAHLGWTIIVLHFIPNLSALVLGVYIFSTLTAFLTLMETSSTKISDLSQALKKSLVVMVVFSLTLLSLAGLPPLSGFLPKWLVLEEMIKQEETMLASLIAISALLSLFFYIRLCFFTIMTLFPSTTKIPLHWRNMFKKQNTTMAVVATSSVILLPFAPLISAVMLFYP</sequence>
<keyword evidence="14 17" id="KW-0496">Mitochondrion</keyword>
<feature type="transmembrane region" description="Helical" evidence="17">
    <location>
        <begin position="326"/>
        <end position="350"/>
    </location>
</feature>
<dbReference type="InterPro" id="IPR050175">
    <property type="entry name" value="Complex_I_Subunit_2"/>
</dbReference>
<feature type="domain" description="NADH dehydrogenase subunit 2 C-terminal" evidence="19">
    <location>
        <begin position="290"/>
        <end position="343"/>
    </location>
</feature>
<evidence type="ECO:0000256" key="7">
    <source>
        <dbReference type="ARBA" id="ARBA00022692"/>
    </source>
</evidence>
<dbReference type="GeneID" id="26037675"/>
<keyword evidence="8 17" id="KW-0999">Mitochondrion inner membrane</keyword>
<feature type="transmembrane region" description="Helical" evidence="17">
    <location>
        <begin position="238"/>
        <end position="257"/>
    </location>
</feature>
<dbReference type="AlphaFoldDB" id="A0A0K2SES0"/>
<dbReference type="PANTHER" id="PTHR46552:SF1">
    <property type="entry name" value="NADH-UBIQUINONE OXIDOREDUCTASE CHAIN 2"/>
    <property type="match status" value="1"/>
</dbReference>
<evidence type="ECO:0000256" key="14">
    <source>
        <dbReference type="ARBA" id="ARBA00023128"/>
    </source>
</evidence>
<comment type="similarity">
    <text evidence="2 17">Belongs to the complex I subunit 2 family.</text>
</comment>
<keyword evidence="13 17" id="KW-0830">Ubiquinone</keyword>
<evidence type="ECO:0000313" key="21">
    <source>
        <dbReference type="EMBL" id="QIA91275.1"/>
    </source>
</evidence>
<geneLocation type="mitochondrion" evidence="20"/>